<dbReference type="Ensembl" id="ENSPSTT00000021798.1">
    <property type="protein sequence ID" value="ENSPSTP00000020781.1"/>
    <property type="gene ID" value="ENSPSTG00000015086.1"/>
</dbReference>
<evidence type="ECO:0000259" key="2">
    <source>
        <dbReference type="Pfam" id="PF17229"/>
    </source>
</evidence>
<dbReference type="InterPro" id="IPR016024">
    <property type="entry name" value="ARM-type_fold"/>
</dbReference>
<dbReference type="SUPFAM" id="SSF48371">
    <property type="entry name" value="ARM repeat"/>
    <property type="match status" value="1"/>
</dbReference>
<feature type="compositionally biased region" description="Polar residues" evidence="1">
    <location>
        <begin position="1"/>
        <end position="18"/>
    </location>
</feature>
<keyword evidence="4" id="KW-1185">Reference proteome</keyword>
<dbReference type="Pfam" id="PF17229">
    <property type="entry name" value="SMG1_N"/>
    <property type="match status" value="1"/>
</dbReference>
<proteinExistence type="predicted"/>
<organism evidence="3 4">
    <name type="scientific">Pavo cristatus</name>
    <name type="common">Indian peafowl</name>
    <name type="synonym">Blue peafowl</name>
    <dbReference type="NCBI Taxonomy" id="9049"/>
    <lineage>
        <taxon>Eukaryota</taxon>
        <taxon>Metazoa</taxon>
        <taxon>Chordata</taxon>
        <taxon>Craniata</taxon>
        <taxon>Vertebrata</taxon>
        <taxon>Euteleostomi</taxon>
        <taxon>Archelosauria</taxon>
        <taxon>Archosauria</taxon>
        <taxon>Dinosauria</taxon>
        <taxon>Saurischia</taxon>
        <taxon>Theropoda</taxon>
        <taxon>Coelurosauria</taxon>
        <taxon>Aves</taxon>
        <taxon>Neognathae</taxon>
        <taxon>Galloanserae</taxon>
        <taxon>Galliformes</taxon>
        <taxon>Phasianidae</taxon>
        <taxon>Phasianinae</taxon>
        <taxon>Pavo</taxon>
    </lineage>
</organism>
<dbReference type="AlphaFoldDB" id="A0A8C9LE88"/>
<feature type="compositionally biased region" description="Polar residues" evidence="1">
    <location>
        <begin position="25"/>
        <end position="39"/>
    </location>
</feature>
<reference evidence="3" key="1">
    <citation type="submission" date="2025-08" db="UniProtKB">
        <authorList>
            <consortium name="Ensembl"/>
        </authorList>
    </citation>
    <scope>IDENTIFICATION</scope>
</reference>
<feature type="region of interest" description="Disordered" evidence="1">
    <location>
        <begin position="1"/>
        <end position="43"/>
    </location>
</feature>
<feature type="domain" description="Serine/threonine-protein kinase SMG1 N-terminal" evidence="2">
    <location>
        <begin position="5"/>
        <end position="113"/>
    </location>
</feature>
<sequence>LRSRTDSASADQDNLKYSSSRDRGNSASYGLQPSNSAVVSRQRHDDIRVHTDIQNEDKGGYSVNGGSGENTYGRKSLGQELRVNNVTNPDFTSVPHGNRALATKDMRKSQERSLSYSDESRLSNLLRRITREDDRDRRLATVKQLKEFIQQPENKLVLVKQLDNILTAIHDVLNESYEAEKIFKWIFSKFSLSTKDEVKLLYLCATYKALETVGEKKAFSSLMQLVMTSLQSILENVDTPELLCKCVKCILLLSRCYPHIFSTNFRDTVDILVGWHIDHTQKPSLTQQVSGWLQSLEPFWVADLTFSTTLLGQFLEDMEAYAEDLSHVASGESLDEDIPPPSVSLPKLAALLRVFSTVVRSIGERFSPIRGPPITEAYVTDVLYRVMRCVTAANQVFFSEAVLTAANECVGVLLGSLDPSMTIHCDMVITYGLDQMENCQTCGTDYIISVLNLLTLIVEQINTKLPSSFVEKLFIPESKLLVLRYHKEKEVVAAAHAVYQAVLSLKNIPVLETAYRLILGEMTCALNSLLYSLHLPEACSEIQHDSFKKHVFTVENAKFVVIFDLSALSTIGNAKNSLIGVSKSYIGKVCAMLTSCIMKSDF</sequence>
<reference evidence="3" key="2">
    <citation type="submission" date="2025-09" db="UniProtKB">
        <authorList>
            <consortium name="Ensembl"/>
        </authorList>
    </citation>
    <scope>IDENTIFICATION</scope>
</reference>
<evidence type="ECO:0000313" key="4">
    <source>
        <dbReference type="Proteomes" id="UP000694428"/>
    </source>
</evidence>
<name>A0A8C9LE88_PAVCR</name>
<dbReference type="InterPro" id="IPR035175">
    <property type="entry name" value="SMG1_N"/>
</dbReference>
<accession>A0A8C9LE88</accession>
<evidence type="ECO:0000313" key="3">
    <source>
        <dbReference type="Ensembl" id="ENSPSTP00000020781.1"/>
    </source>
</evidence>
<dbReference type="Proteomes" id="UP000694428">
    <property type="component" value="Unplaced"/>
</dbReference>
<protein>
    <recommendedName>
        <fullName evidence="2">Serine/threonine-protein kinase SMG1 N-terminal domain-containing protein</fullName>
    </recommendedName>
</protein>
<evidence type="ECO:0000256" key="1">
    <source>
        <dbReference type="SAM" id="MobiDB-lite"/>
    </source>
</evidence>